<dbReference type="PANTHER" id="PTHR43177:SF5">
    <property type="entry name" value="ANAEROBIC DIMETHYL SULFOXIDE REDUCTASE CHAIN B-RELATED"/>
    <property type="match status" value="1"/>
</dbReference>
<keyword evidence="6" id="KW-0408">Iron</keyword>
<evidence type="ECO:0000256" key="5">
    <source>
        <dbReference type="ARBA" id="ARBA00022982"/>
    </source>
</evidence>
<reference evidence="11" key="1">
    <citation type="submission" date="2018-12" db="EMBL/GenBank/DDBJ databases">
        <title>Tengunoibacter tsumagoiensis gen. nov., sp. nov., Dictyobacter kobayashii sp. nov., D. alpinus sp. nov., and D. joshuensis sp. nov. and description of Dictyobacteraceae fam. nov. within the order Ktedonobacterales isolated from Tengu-no-mugimeshi.</title>
        <authorList>
            <person name="Wang C.M."/>
            <person name="Zheng Y."/>
            <person name="Sakai Y."/>
            <person name="Toyoda A."/>
            <person name="Minakuchi Y."/>
            <person name="Abe K."/>
            <person name="Yokota A."/>
            <person name="Yabe S."/>
        </authorList>
    </citation>
    <scope>NUCLEOTIDE SEQUENCE [LARGE SCALE GENOMIC DNA]</scope>
    <source>
        <strain evidence="11">S-27</strain>
    </source>
</reference>
<dbReference type="GO" id="GO:0046872">
    <property type="term" value="F:metal ion binding"/>
    <property type="evidence" value="ECO:0007669"/>
    <property type="project" value="UniProtKB-KW"/>
</dbReference>
<dbReference type="GO" id="GO:0051539">
    <property type="term" value="F:4 iron, 4 sulfur cluster binding"/>
    <property type="evidence" value="ECO:0007669"/>
    <property type="project" value="UniProtKB-KW"/>
</dbReference>
<dbReference type="PANTHER" id="PTHR43177">
    <property type="entry name" value="PROTEIN NRFC"/>
    <property type="match status" value="1"/>
</dbReference>
<dbReference type="PROSITE" id="PS00198">
    <property type="entry name" value="4FE4S_FER_1"/>
    <property type="match status" value="1"/>
</dbReference>
<feature type="domain" description="4Fe-4S ferredoxin-type" evidence="9">
    <location>
        <begin position="8"/>
        <end position="38"/>
    </location>
</feature>
<feature type="domain" description="4Fe-4S ferredoxin-type" evidence="9">
    <location>
        <begin position="48"/>
        <end position="81"/>
    </location>
</feature>
<evidence type="ECO:0000256" key="8">
    <source>
        <dbReference type="SAM" id="MobiDB-lite"/>
    </source>
</evidence>
<keyword evidence="5" id="KW-0249">Electron transport</keyword>
<comment type="caution">
    <text evidence="10">The sequence shown here is derived from an EMBL/GenBank/DDBJ whole genome shotgun (WGS) entry which is preliminary data.</text>
</comment>
<name>A0A401ZM06_9CHLR</name>
<dbReference type="Pfam" id="PF00037">
    <property type="entry name" value="Fer4"/>
    <property type="match status" value="1"/>
</dbReference>
<evidence type="ECO:0000256" key="4">
    <source>
        <dbReference type="ARBA" id="ARBA00022737"/>
    </source>
</evidence>
<proteinExistence type="predicted"/>
<evidence type="ECO:0000313" key="10">
    <source>
        <dbReference type="EMBL" id="GCE07919.1"/>
    </source>
</evidence>
<evidence type="ECO:0000313" key="11">
    <source>
        <dbReference type="Proteomes" id="UP000287224"/>
    </source>
</evidence>
<keyword evidence="2" id="KW-0004">4Fe-4S</keyword>
<feature type="region of interest" description="Disordered" evidence="8">
    <location>
        <begin position="204"/>
        <end position="260"/>
    </location>
</feature>
<keyword evidence="3" id="KW-0479">Metal-binding</keyword>
<dbReference type="SUPFAM" id="SSF54862">
    <property type="entry name" value="4Fe-4S ferredoxins"/>
    <property type="match status" value="1"/>
</dbReference>
<dbReference type="AlphaFoldDB" id="A0A401ZM06"/>
<keyword evidence="1" id="KW-0813">Transport</keyword>
<feature type="domain" description="4Fe-4S ferredoxin-type" evidence="9">
    <location>
        <begin position="83"/>
        <end position="112"/>
    </location>
</feature>
<dbReference type="InterPro" id="IPR017896">
    <property type="entry name" value="4Fe4S_Fe-S-bd"/>
</dbReference>
<evidence type="ECO:0000256" key="6">
    <source>
        <dbReference type="ARBA" id="ARBA00023004"/>
    </source>
</evidence>
<keyword evidence="11" id="KW-1185">Reference proteome</keyword>
<dbReference type="Gene3D" id="3.30.70.20">
    <property type="match status" value="2"/>
</dbReference>
<feature type="compositionally biased region" description="Pro residues" evidence="8">
    <location>
        <begin position="232"/>
        <end position="241"/>
    </location>
</feature>
<dbReference type="EMBL" id="BIFQ01000002">
    <property type="protein sequence ID" value="GCE07919.1"/>
    <property type="molecule type" value="Genomic_DNA"/>
</dbReference>
<keyword evidence="7" id="KW-0411">Iron-sulfur</keyword>
<evidence type="ECO:0000256" key="2">
    <source>
        <dbReference type="ARBA" id="ARBA00022485"/>
    </source>
</evidence>
<accession>A0A401ZM06</accession>
<dbReference type="InterPro" id="IPR050954">
    <property type="entry name" value="ET_IronSulfur_Cluster-Binding"/>
</dbReference>
<sequence length="260" mass="28830">MTETVVMKQIFLDPSRCIGCRSCVAACRECDTHKGESMIYIDYLERSNTVASSPTLCMHCEDPLAPCAQVCPAQAILVSPDGVVHQADESRCIYCENCGYACPFGVPKFDRHKHFMRKCNLCYDRTSQGKGPMCTTVCPTQAIFYGTYEEWVQAGRGLQGARPVNTFSFGRQRVRTRNYVVLSEEDEALDLMALLDEATLGKDSQVPQATAGRNMEPWVEAETAGIPEREAPPQPWTPREPQPFTVPASSAKSVNEEGRS</sequence>
<dbReference type="PROSITE" id="PS51379">
    <property type="entry name" value="4FE4S_FER_2"/>
    <property type="match status" value="3"/>
</dbReference>
<dbReference type="Pfam" id="PF13247">
    <property type="entry name" value="Fer4_11"/>
    <property type="match status" value="1"/>
</dbReference>
<evidence type="ECO:0000256" key="7">
    <source>
        <dbReference type="ARBA" id="ARBA00023014"/>
    </source>
</evidence>
<evidence type="ECO:0000256" key="1">
    <source>
        <dbReference type="ARBA" id="ARBA00022448"/>
    </source>
</evidence>
<dbReference type="Proteomes" id="UP000287224">
    <property type="component" value="Unassembled WGS sequence"/>
</dbReference>
<protein>
    <recommendedName>
        <fullName evidence="9">4Fe-4S ferredoxin-type domain-containing protein</fullName>
    </recommendedName>
</protein>
<gene>
    <name evidence="10" type="ORF">KDAU_52480</name>
</gene>
<organism evidence="10 11">
    <name type="scientific">Dictyobacter aurantiacus</name>
    <dbReference type="NCBI Taxonomy" id="1936993"/>
    <lineage>
        <taxon>Bacteria</taxon>
        <taxon>Bacillati</taxon>
        <taxon>Chloroflexota</taxon>
        <taxon>Ktedonobacteria</taxon>
        <taxon>Ktedonobacterales</taxon>
        <taxon>Dictyobacteraceae</taxon>
        <taxon>Dictyobacter</taxon>
    </lineage>
</organism>
<keyword evidence="4" id="KW-0677">Repeat</keyword>
<evidence type="ECO:0000256" key="3">
    <source>
        <dbReference type="ARBA" id="ARBA00022723"/>
    </source>
</evidence>
<dbReference type="InterPro" id="IPR017900">
    <property type="entry name" value="4Fe4S_Fe_S_CS"/>
</dbReference>
<evidence type="ECO:0000259" key="9">
    <source>
        <dbReference type="PROSITE" id="PS51379"/>
    </source>
</evidence>